<organism evidence="1 2">
    <name type="scientific">Penstemon smallii</name>
    <dbReference type="NCBI Taxonomy" id="265156"/>
    <lineage>
        <taxon>Eukaryota</taxon>
        <taxon>Viridiplantae</taxon>
        <taxon>Streptophyta</taxon>
        <taxon>Embryophyta</taxon>
        <taxon>Tracheophyta</taxon>
        <taxon>Spermatophyta</taxon>
        <taxon>Magnoliopsida</taxon>
        <taxon>eudicotyledons</taxon>
        <taxon>Gunneridae</taxon>
        <taxon>Pentapetalae</taxon>
        <taxon>asterids</taxon>
        <taxon>lamiids</taxon>
        <taxon>Lamiales</taxon>
        <taxon>Plantaginaceae</taxon>
        <taxon>Cheloneae</taxon>
        <taxon>Penstemon</taxon>
    </lineage>
</organism>
<evidence type="ECO:0000313" key="2">
    <source>
        <dbReference type="Proteomes" id="UP001634393"/>
    </source>
</evidence>
<dbReference type="AlphaFoldDB" id="A0ABD3ST68"/>
<reference evidence="1 2" key="1">
    <citation type="submission" date="2024-12" db="EMBL/GenBank/DDBJ databases">
        <title>The unique morphological basis and parallel evolutionary history of personate flowers in Penstemon.</title>
        <authorList>
            <person name="Depatie T.H."/>
            <person name="Wessinger C.A."/>
        </authorList>
    </citation>
    <scope>NUCLEOTIDE SEQUENCE [LARGE SCALE GENOMIC DNA]</scope>
    <source>
        <strain evidence="1">WTNN_2</strain>
        <tissue evidence="1">Leaf</tissue>
    </source>
</reference>
<name>A0ABD3ST68_9LAMI</name>
<protein>
    <submittedName>
        <fullName evidence="1">Uncharacterized protein</fullName>
    </submittedName>
</protein>
<dbReference type="Proteomes" id="UP001634393">
    <property type="component" value="Unassembled WGS sequence"/>
</dbReference>
<comment type="caution">
    <text evidence="1">The sequence shown here is derived from an EMBL/GenBank/DDBJ whole genome shotgun (WGS) entry which is preliminary data.</text>
</comment>
<keyword evidence="2" id="KW-1185">Reference proteome</keyword>
<proteinExistence type="predicted"/>
<gene>
    <name evidence="1" type="ORF">ACJIZ3_016613</name>
</gene>
<accession>A0ABD3ST68</accession>
<dbReference type="EMBL" id="JBJXBP010000005">
    <property type="protein sequence ID" value="KAL3827811.1"/>
    <property type="molecule type" value="Genomic_DNA"/>
</dbReference>
<evidence type="ECO:0000313" key="1">
    <source>
        <dbReference type="EMBL" id="KAL3827811.1"/>
    </source>
</evidence>
<sequence length="66" mass="7351">MVKSISHNVLDVYVQVTFKCQHVFVVSDVMDWIMQWSIEEAGLGMLPATDSSIEFLESKIVDGGSC</sequence>